<dbReference type="EMBL" id="HACA01006852">
    <property type="protein sequence ID" value="CDW24213.1"/>
    <property type="molecule type" value="Transcribed_RNA"/>
</dbReference>
<dbReference type="AlphaFoldDB" id="A0A0K2TDW4"/>
<accession>A0A0K2TDW4</accession>
<evidence type="ECO:0000313" key="1">
    <source>
        <dbReference type="EMBL" id="CDW24213.1"/>
    </source>
</evidence>
<protein>
    <submittedName>
        <fullName evidence="1">Uncharacterized protein</fullName>
    </submittedName>
</protein>
<proteinExistence type="predicted"/>
<sequence length="52" mass="5819">GHLVSFRQCQGKHIFDNTPTSFESSDGKFSCIQSSVWICHKVTSICACLWPT</sequence>
<name>A0A0K2TDW4_LEPSM</name>
<feature type="non-terminal residue" evidence="1">
    <location>
        <position position="1"/>
    </location>
</feature>
<reference evidence="1" key="1">
    <citation type="submission" date="2014-05" db="EMBL/GenBank/DDBJ databases">
        <authorList>
            <person name="Chronopoulou M."/>
        </authorList>
    </citation>
    <scope>NUCLEOTIDE SEQUENCE</scope>
    <source>
        <tissue evidence="1">Whole organism</tissue>
    </source>
</reference>
<organism evidence="1">
    <name type="scientific">Lepeophtheirus salmonis</name>
    <name type="common">Salmon louse</name>
    <name type="synonym">Caligus salmonis</name>
    <dbReference type="NCBI Taxonomy" id="72036"/>
    <lineage>
        <taxon>Eukaryota</taxon>
        <taxon>Metazoa</taxon>
        <taxon>Ecdysozoa</taxon>
        <taxon>Arthropoda</taxon>
        <taxon>Crustacea</taxon>
        <taxon>Multicrustacea</taxon>
        <taxon>Hexanauplia</taxon>
        <taxon>Copepoda</taxon>
        <taxon>Siphonostomatoida</taxon>
        <taxon>Caligidae</taxon>
        <taxon>Lepeophtheirus</taxon>
    </lineage>
</organism>